<name>A6IYC1_RAT</name>
<sequence length="108" mass="11110">MTAMNKEGGSACVTAAPDSPSPVPLPPGKPALPGADGTPFGCPPGRKEKPTDPVEWTVMDVVVFPRPTTPRPSPLTPSFWGTGEVKDLGSSSSFPFCLSTVPPGCIAF</sequence>
<feature type="region of interest" description="Disordered" evidence="1">
    <location>
        <begin position="1"/>
        <end position="52"/>
    </location>
</feature>
<proteinExistence type="predicted"/>
<organism evidence="2 3">
    <name type="scientific">Rattus norvegicus</name>
    <name type="common">Rat</name>
    <dbReference type="NCBI Taxonomy" id="10116"/>
    <lineage>
        <taxon>Eukaryota</taxon>
        <taxon>Metazoa</taxon>
        <taxon>Chordata</taxon>
        <taxon>Craniata</taxon>
        <taxon>Vertebrata</taxon>
        <taxon>Euteleostomi</taxon>
        <taxon>Mammalia</taxon>
        <taxon>Eutheria</taxon>
        <taxon>Euarchontoglires</taxon>
        <taxon>Glires</taxon>
        <taxon>Rodentia</taxon>
        <taxon>Myomorpha</taxon>
        <taxon>Muroidea</taxon>
        <taxon>Muridae</taxon>
        <taxon>Murinae</taxon>
        <taxon>Rattus</taxon>
    </lineage>
</organism>
<evidence type="ECO:0000256" key="1">
    <source>
        <dbReference type="SAM" id="MobiDB-lite"/>
    </source>
</evidence>
<feature type="compositionally biased region" description="Pro residues" evidence="1">
    <location>
        <begin position="19"/>
        <end position="30"/>
    </location>
</feature>
<reference evidence="3" key="1">
    <citation type="submission" date="2005-09" db="EMBL/GenBank/DDBJ databases">
        <authorList>
            <person name="Mural R.J."/>
            <person name="Li P.W."/>
            <person name="Adams M.D."/>
            <person name="Amanatides P.G."/>
            <person name="Baden-Tillson H."/>
            <person name="Barnstead M."/>
            <person name="Chin S.H."/>
            <person name="Dew I."/>
            <person name="Evans C.A."/>
            <person name="Ferriera S."/>
            <person name="Flanigan M."/>
            <person name="Fosler C."/>
            <person name="Glodek A."/>
            <person name="Gu Z."/>
            <person name="Holt R.A."/>
            <person name="Jennings D."/>
            <person name="Kraft C.L."/>
            <person name="Lu F."/>
            <person name="Nguyen T."/>
            <person name="Nusskern D.R."/>
            <person name="Pfannkoch C.M."/>
            <person name="Sitter C."/>
            <person name="Sutton G.G."/>
            <person name="Venter J.C."/>
            <person name="Wang Z."/>
            <person name="Woodage T."/>
            <person name="Zheng X.H."/>
            <person name="Zhong F."/>
        </authorList>
    </citation>
    <scope>NUCLEOTIDE SEQUENCE [LARGE SCALE GENOMIC DNA]</scope>
    <source>
        <strain>BN</strain>
        <strain evidence="3">Sprague-Dawley</strain>
    </source>
</reference>
<evidence type="ECO:0000313" key="2">
    <source>
        <dbReference type="EMBL" id="EDL92249.1"/>
    </source>
</evidence>
<evidence type="ECO:0000313" key="3">
    <source>
        <dbReference type="Proteomes" id="UP000234681"/>
    </source>
</evidence>
<dbReference type="AlphaFoldDB" id="A6IYC1"/>
<gene>
    <name evidence="2" type="ORF">rCG_51591</name>
</gene>
<protein>
    <submittedName>
        <fullName evidence="2">RCG51591, isoform CRA_a</fullName>
    </submittedName>
</protein>
<dbReference type="EMBL" id="CH473972">
    <property type="protein sequence ID" value="EDL92249.1"/>
    <property type="molecule type" value="Genomic_DNA"/>
</dbReference>
<dbReference type="Proteomes" id="UP000234681">
    <property type="component" value="Chromosome 19"/>
</dbReference>
<accession>A6IYC1</accession>